<dbReference type="GO" id="GO:0005096">
    <property type="term" value="F:GTPase activator activity"/>
    <property type="evidence" value="ECO:0007669"/>
    <property type="project" value="TreeGrafter"/>
</dbReference>
<dbReference type="GO" id="GO:0009968">
    <property type="term" value="P:negative regulation of signal transduction"/>
    <property type="evidence" value="ECO:0007669"/>
    <property type="project" value="UniProtKB-KW"/>
</dbReference>
<proteinExistence type="predicted"/>
<evidence type="ECO:0000256" key="1">
    <source>
        <dbReference type="ARBA" id="ARBA00022700"/>
    </source>
</evidence>
<dbReference type="GO" id="GO:0005886">
    <property type="term" value="C:plasma membrane"/>
    <property type="evidence" value="ECO:0007669"/>
    <property type="project" value="TreeGrafter"/>
</dbReference>
<dbReference type="Gene3D" id="1.10.10.10">
    <property type="entry name" value="Winged helix-like DNA-binding domain superfamily/Winged helix DNA-binding domain"/>
    <property type="match status" value="1"/>
</dbReference>
<organism evidence="3 4">
    <name type="scientific">Strigamia maritima</name>
    <name type="common">European centipede</name>
    <name type="synonym">Geophilus maritimus</name>
    <dbReference type="NCBI Taxonomy" id="126957"/>
    <lineage>
        <taxon>Eukaryota</taxon>
        <taxon>Metazoa</taxon>
        <taxon>Ecdysozoa</taxon>
        <taxon>Arthropoda</taxon>
        <taxon>Myriapoda</taxon>
        <taxon>Chilopoda</taxon>
        <taxon>Pleurostigmophora</taxon>
        <taxon>Geophilomorpha</taxon>
        <taxon>Linotaeniidae</taxon>
        <taxon>Strigamia</taxon>
    </lineage>
</organism>
<dbReference type="InterPro" id="IPR036388">
    <property type="entry name" value="WH-like_DNA-bd_sf"/>
</dbReference>
<feature type="region of interest" description="Disordered" evidence="2">
    <location>
        <begin position="1"/>
        <end position="27"/>
    </location>
</feature>
<dbReference type="GO" id="GO:0005737">
    <property type="term" value="C:cytoplasm"/>
    <property type="evidence" value="ECO:0007669"/>
    <property type="project" value="TreeGrafter"/>
</dbReference>
<dbReference type="GO" id="GO:0043005">
    <property type="term" value="C:neuron projection"/>
    <property type="evidence" value="ECO:0007669"/>
    <property type="project" value="TreeGrafter"/>
</dbReference>
<dbReference type="PANTHER" id="PTHR45746:SF5">
    <property type="entry name" value="REGULATOR OF G-PROTEIN SIGNALING 7"/>
    <property type="match status" value="1"/>
</dbReference>
<evidence type="ECO:0000256" key="2">
    <source>
        <dbReference type="SAM" id="MobiDB-lite"/>
    </source>
</evidence>
<protein>
    <submittedName>
        <fullName evidence="3">Uncharacterized protein</fullName>
    </submittedName>
</protein>
<evidence type="ECO:0000313" key="4">
    <source>
        <dbReference type="Proteomes" id="UP000014500"/>
    </source>
</evidence>
<reference evidence="3" key="2">
    <citation type="submission" date="2015-02" db="UniProtKB">
        <authorList>
            <consortium name="EnsemblMetazoa"/>
        </authorList>
    </citation>
    <scope>IDENTIFICATION</scope>
</reference>
<dbReference type="PANTHER" id="PTHR45746">
    <property type="entry name" value="LP21163P"/>
    <property type="match status" value="1"/>
</dbReference>
<keyword evidence="4" id="KW-1185">Reference proteome</keyword>
<dbReference type="GO" id="GO:0008277">
    <property type="term" value="P:regulation of G protein-coupled receptor signaling pathway"/>
    <property type="evidence" value="ECO:0007669"/>
    <property type="project" value="InterPro"/>
</dbReference>
<name>T1IXY7_STRMM</name>
<dbReference type="AlphaFoldDB" id="T1IXY7"/>
<dbReference type="EMBL" id="JH431665">
    <property type="status" value="NOT_ANNOTATED_CDS"/>
    <property type="molecule type" value="Genomic_DNA"/>
</dbReference>
<dbReference type="InterPro" id="IPR047016">
    <property type="entry name" value="RGS6/7/9/11"/>
</dbReference>
<keyword evidence="1" id="KW-0734">Signal transduction inhibitor</keyword>
<dbReference type="HOGENOM" id="CLU_1911971_0_0_1"/>
<reference evidence="4" key="1">
    <citation type="submission" date="2011-05" db="EMBL/GenBank/DDBJ databases">
        <authorList>
            <person name="Richards S.R."/>
            <person name="Qu J."/>
            <person name="Jiang H."/>
            <person name="Jhangiani S.N."/>
            <person name="Agravi P."/>
            <person name="Goodspeed R."/>
            <person name="Gross S."/>
            <person name="Mandapat C."/>
            <person name="Jackson L."/>
            <person name="Mathew T."/>
            <person name="Pu L."/>
            <person name="Thornton R."/>
            <person name="Saada N."/>
            <person name="Wilczek-Boney K.B."/>
            <person name="Lee S."/>
            <person name="Kovar C."/>
            <person name="Wu Y."/>
            <person name="Scherer S.E."/>
            <person name="Worley K.C."/>
            <person name="Muzny D.M."/>
            <person name="Gibbs R."/>
        </authorList>
    </citation>
    <scope>NUCLEOTIDE SEQUENCE</scope>
    <source>
        <strain evidence="4">Brora</strain>
    </source>
</reference>
<dbReference type="eggNOG" id="KOG3589">
    <property type="taxonomic scope" value="Eukaryota"/>
</dbReference>
<accession>T1IXY7</accession>
<evidence type="ECO:0000313" key="3">
    <source>
        <dbReference type="EnsemblMetazoa" id="SMAR006085-PA"/>
    </source>
</evidence>
<dbReference type="EnsemblMetazoa" id="SMAR006085-RA">
    <property type="protein sequence ID" value="SMAR006085-PA"/>
    <property type="gene ID" value="SMAR006085"/>
</dbReference>
<dbReference type="STRING" id="126957.T1IXY7"/>
<feature type="compositionally biased region" description="Polar residues" evidence="2">
    <location>
        <begin position="16"/>
        <end position="27"/>
    </location>
</feature>
<sequence>VVIPVSGCGNGNNGNPTTPRSNSFQTSPEPCLHHDGMMEALVKEMQHEERGVPVRCQKVFLSHIPCAFMDEFVIGLVKDVKFMEYQSREKNTKEDAWTIIEAGVKLSGYDLTEWLMDRLKIEDAGRDFTNTIL</sequence>
<dbReference type="Proteomes" id="UP000014500">
    <property type="component" value="Unassembled WGS sequence"/>
</dbReference>